<evidence type="ECO:0000256" key="2">
    <source>
        <dbReference type="ARBA" id="ARBA00024867"/>
    </source>
</evidence>
<evidence type="ECO:0000259" key="4">
    <source>
        <dbReference type="PROSITE" id="PS50110"/>
    </source>
</evidence>
<dbReference type="Gene3D" id="1.10.3210.10">
    <property type="entry name" value="Hypothetical protein af1432"/>
    <property type="match status" value="1"/>
</dbReference>
<dbReference type="Pfam" id="PF13487">
    <property type="entry name" value="HD_5"/>
    <property type="match status" value="1"/>
</dbReference>
<dbReference type="GO" id="GO:0000160">
    <property type="term" value="P:phosphorelay signal transduction system"/>
    <property type="evidence" value="ECO:0007669"/>
    <property type="project" value="InterPro"/>
</dbReference>
<dbReference type="PANTHER" id="PTHR45228">
    <property type="entry name" value="CYCLIC DI-GMP PHOSPHODIESTERASE TM_0186-RELATED"/>
    <property type="match status" value="1"/>
</dbReference>
<dbReference type="Gene3D" id="3.30.70.270">
    <property type="match status" value="1"/>
</dbReference>
<comment type="function">
    <text evidence="2">May play the central regulatory role in sporulation. It may be an element of the effector pathway responsible for the activation of sporulation genes in response to nutritional stress. Spo0A may act in concert with spo0H (a sigma factor) to control the expression of some genes that are critical to the sporulation process.</text>
</comment>
<dbReference type="InterPro" id="IPR043128">
    <property type="entry name" value="Rev_trsase/Diguanyl_cyclase"/>
</dbReference>
<feature type="domain" description="Response regulatory" evidence="4">
    <location>
        <begin position="8"/>
        <end position="124"/>
    </location>
</feature>
<dbReference type="NCBIfam" id="TIGR00254">
    <property type="entry name" value="GGDEF"/>
    <property type="match status" value="1"/>
</dbReference>
<dbReference type="InterPro" id="IPR029787">
    <property type="entry name" value="Nucleotide_cyclase"/>
</dbReference>
<dbReference type="SMART" id="SM00448">
    <property type="entry name" value="REC"/>
    <property type="match status" value="1"/>
</dbReference>
<evidence type="ECO:0000256" key="1">
    <source>
        <dbReference type="ARBA" id="ARBA00018672"/>
    </source>
</evidence>
<feature type="domain" description="GGDEF" evidence="5">
    <location>
        <begin position="669"/>
        <end position="793"/>
    </location>
</feature>
<comment type="caution">
    <text evidence="7">The sequence shown here is derived from an EMBL/GenBank/DDBJ whole genome shotgun (WGS) entry which is preliminary data.</text>
</comment>
<dbReference type="Gene3D" id="3.40.50.2300">
    <property type="match status" value="1"/>
</dbReference>
<dbReference type="CDD" id="cd00077">
    <property type="entry name" value="HDc"/>
    <property type="match status" value="1"/>
</dbReference>
<sequence length="793" mass="89862">MAMNEKPKILIADDSEINRALLKEILGDGYDYLEAEDGAAAVELMRQRTDISLLLLDLMMPGMDGFDVLRVMKYHTWLDEIPVIVISAAEDTANIERAYDLGVADYIRRPFERIMILRRVKNILMLYAKQKRLTRLVTDQVYEKEHNSVLMISILSHVVEFRNSESGLHVLHIRTLTDLLLHQLVQKTDRYQLDESDIALISTASALHDIGKIVIPEEILNKPGRLTAEEFAIIKNHTVAGAQMLQDLGQAIARDEPLLQVAHAICRWHHERWDGNGYPDRLKGDEIPIAAQVVALADVYDALTSERCYKHAYDHDTALRMILNGECGAFNPLLLDCLRESSEQLRTELTRSEWDRGFRQETHRLSEEILHREALPRENHSQLLLEQEKERTDFYAAQCGGIRFDYDLLAGSVTVYDYHAEPLQQKTVTDFAQGKGLGFLNEQDRRKLSKAISRATPEAPDVVLPVMVQRDGKPHLHRMALHTIWSGAGVRRCVNVLGHLTDEQHRVEHQAELLTAIDPEEDPARFLRRLQGIFDVVRLVDPEHRKVLALDSDGILTEKPGNCHMVWNKDTRCENCISAKAYARKTILNKIEFKDEEAYFVISKYIEVGGRGCMLELVTRLTDGRWLDMGGHRLLLDRCNGMERSAFVDPLTGAYTRRYFDKFLAGGEMHGGVAMIDVNQFKSVNDSFGHLVGDEALQTVAAAMQSCLRQTDILIRYGGDEFLLLMPQNCPDGVESVIRRVQNAVQAARVPSHPELRLSVSIGGVCNVQPLTEAIRQADARMYCNKENGEPVL</sequence>
<keyword evidence="3" id="KW-0597">Phosphoprotein</keyword>
<dbReference type="CDD" id="cd01949">
    <property type="entry name" value="GGDEF"/>
    <property type="match status" value="1"/>
</dbReference>
<dbReference type="HOGENOM" id="CLU_000445_92_10_9"/>
<organism evidence="7 8">
    <name type="scientific">Faecalibacterium prausnitzii M21/2</name>
    <dbReference type="NCBI Taxonomy" id="411485"/>
    <lineage>
        <taxon>Bacteria</taxon>
        <taxon>Bacillati</taxon>
        <taxon>Bacillota</taxon>
        <taxon>Clostridia</taxon>
        <taxon>Eubacteriales</taxon>
        <taxon>Oscillospiraceae</taxon>
        <taxon>Faecalibacterium</taxon>
    </lineage>
</organism>
<evidence type="ECO:0000259" key="5">
    <source>
        <dbReference type="PROSITE" id="PS50887"/>
    </source>
</evidence>
<dbReference type="SUPFAM" id="SSF52172">
    <property type="entry name" value="CheY-like"/>
    <property type="match status" value="1"/>
</dbReference>
<name>A8SD42_9FIRM</name>
<protein>
    <recommendedName>
        <fullName evidence="1">Stage 0 sporulation protein A homolog</fullName>
    </recommendedName>
</protein>
<dbReference type="SMART" id="SM00267">
    <property type="entry name" value="GGDEF"/>
    <property type="match status" value="1"/>
</dbReference>
<dbReference type="InterPro" id="IPR011006">
    <property type="entry name" value="CheY-like_superfamily"/>
</dbReference>
<dbReference type="InterPro" id="IPR037522">
    <property type="entry name" value="HD_GYP_dom"/>
</dbReference>
<dbReference type="PROSITE" id="PS51832">
    <property type="entry name" value="HD_GYP"/>
    <property type="match status" value="1"/>
</dbReference>
<evidence type="ECO:0000313" key="7">
    <source>
        <dbReference type="EMBL" id="EDP20791.1"/>
    </source>
</evidence>
<dbReference type="InterPro" id="IPR001789">
    <property type="entry name" value="Sig_transdc_resp-reg_receiver"/>
</dbReference>
<feature type="modified residue" description="4-aspartylphosphate" evidence="3">
    <location>
        <position position="57"/>
    </location>
</feature>
<feature type="domain" description="HD-GYP" evidence="6">
    <location>
        <begin position="144"/>
        <end position="354"/>
    </location>
</feature>
<dbReference type="InterPro" id="IPR003607">
    <property type="entry name" value="HD/PDEase_dom"/>
</dbReference>
<dbReference type="SUPFAM" id="SSF55073">
    <property type="entry name" value="Nucleotide cyclase"/>
    <property type="match status" value="1"/>
</dbReference>
<reference evidence="7 8" key="1">
    <citation type="submission" date="2007-09" db="EMBL/GenBank/DDBJ databases">
        <title>Draft genome sequence of Faecalibacterium prausnitzii M21/2.</title>
        <authorList>
            <person name="Sudarsanam P."/>
            <person name="Ley R."/>
            <person name="Guruge J."/>
            <person name="Turnbaugh P.J."/>
            <person name="Mahowald M."/>
            <person name="Liep D."/>
            <person name="Gordon J."/>
        </authorList>
    </citation>
    <scope>NUCLEOTIDE SEQUENCE [LARGE SCALE GENOMIC DNA]</scope>
    <source>
        <strain evidence="7 8">M21/2</strain>
    </source>
</reference>
<dbReference type="Pfam" id="PF00990">
    <property type="entry name" value="GGDEF"/>
    <property type="match status" value="1"/>
</dbReference>
<dbReference type="Pfam" id="PF00072">
    <property type="entry name" value="Response_reg"/>
    <property type="match status" value="1"/>
</dbReference>
<dbReference type="InterPro" id="IPR052020">
    <property type="entry name" value="Cyclic_di-GMP/3'3'-cGAMP_PDE"/>
</dbReference>
<dbReference type="AlphaFoldDB" id="A8SD42"/>
<evidence type="ECO:0000259" key="6">
    <source>
        <dbReference type="PROSITE" id="PS51832"/>
    </source>
</evidence>
<dbReference type="PROSITE" id="PS50110">
    <property type="entry name" value="RESPONSE_REGULATORY"/>
    <property type="match status" value="1"/>
</dbReference>
<reference evidence="7 8" key="2">
    <citation type="submission" date="2007-09" db="EMBL/GenBank/DDBJ databases">
        <authorList>
            <person name="Fulton L."/>
            <person name="Clifton S."/>
            <person name="Fulton B."/>
            <person name="Xu J."/>
            <person name="Minx P."/>
            <person name="Pepin K.H."/>
            <person name="Johnson M."/>
            <person name="Thiruvilangam P."/>
            <person name="Bhonagiri V."/>
            <person name="Nash W.E."/>
            <person name="Mardis E.R."/>
            <person name="Wilson R.K."/>
        </authorList>
    </citation>
    <scope>NUCLEOTIDE SEQUENCE [LARGE SCALE GENOMIC DNA]</scope>
    <source>
        <strain evidence="7 8">M21/2</strain>
    </source>
</reference>
<dbReference type="InterPro" id="IPR000160">
    <property type="entry name" value="GGDEF_dom"/>
</dbReference>
<dbReference type="PANTHER" id="PTHR45228:SF8">
    <property type="entry name" value="TWO-COMPONENT RESPONSE REGULATOR-RELATED"/>
    <property type="match status" value="1"/>
</dbReference>
<proteinExistence type="predicted"/>
<dbReference type="Proteomes" id="UP000005945">
    <property type="component" value="Unassembled WGS sequence"/>
</dbReference>
<dbReference type="PROSITE" id="PS50887">
    <property type="entry name" value="GGDEF"/>
    <property type="match status" value="1"/>
</dbReference>
<dbReference type="SUPFAM" id="SSF109604">
    <property type="entry name" value="HD-domain/PDEase-like"/>
    <property type="match status" value="1"/>
</dbReference>
<gene>
    <name evidence="7" type="ORF">FAEPRAM212_02116</name>
</gene>
<evidence type="ECO:0000313" key="8">
    <source>
        <dbReference type="Proteomes" id="UP000005945"/>
    </source>
</evidence>
<dbReference type="EMBL" id="ABED02000028">
    <property type="protein sequence ID" value="EDP20791.1"/>
    <property type="molecule type" value="Genomic_DNA"/>
</dbReference>
<accession>A8SD42</accession>
<evidence type="ECO:0000256" key="3">
    <source>
        <dbReference type="PROSITE-ProRule" id="PRU00169"/>
    </source>
</evidence>